<gene>
    <name evidence="1" type="ORF">AQJ46_42180</name>
</gene>
<organism evidence="1 2">
    <name type="scientific">Streptomyces canus</name>
    <dbReference type="NCBI Taxonomy" id="58343"/>
    <lineage>
        <taxon>Bacteria</taxon>
        <taxon>Bacillati</taxon>
        <taxon>Actinomycetota</taxon>
        <taxon>Actinomycetes</taxon>
        <taxon>Kitasatosporales</taxon>
        <taxon>Streptomycetaceae</taxon>
        <taxon>Streptomyces</taxon>
        <taxon>Streptomyces aurantiacus group</taxon>
    </lineage>
</organism>
<dbReference type="Proteomes" id="UP000053669">
    <property type="component" value="Unassembled WGS sequence"/>
</dbReference>
<sequence>MAYEVVTAKFRTELHARWSIFFDHLRIPWAYEPVTFNDTQGTPRTPTFWLPQQRIWFNAEPQAPAWWGRFAMAAAGSDHWAAAYWGKKAEHCLPVEVPEEWHGLPLLAEGLLFPDDEYGPWQMFEASGMRSYDDEPYQWTMCPQCGVFGATFWGYAERLPCGCLDNREHHKVEGSSDSRLLAAYRAALTEQWHPDSAIEATLLLPTVREALVDQAGAAAAQESCTRSCQSLWDQRCQELPPAAFRGTSDPDTDRLCAHCPGFVCGQCGEHPASALNIPCRVCEPLTLLTENRARQRLNWRVDQLATATRQHGRTVNAILNRAIGVTTRKNISLAQLGAALTHAEQWLENPASMPTARTAMPRTDLEQLHGAELRNLLSTYVGPLAQALREPIPLLQHHLNDWMDAPSRAAATDEQLRDAIVQAAAWLADPASYAVYAYPPKVEPGGLPTPIHTKAALTDTSCTLCAAPVAAGETIGRMPRPRPPFVPMSWLCAHCLFDRRVKPRLTDVLLRVFHHVFSGSATISLNTAEARVLSDALSRLPSGPAEEPLREAAAALDTRIDADTPVISVSAHHAHDAVHGLRAANLNLEPWDASTLAAVAEHLAQWQHNPHEINEAQFASPVLWRHAILTSTPTPTALAERGGPFWV</sequence>
<dbReference type="RefSeq" id="WP_059210646.1">
    <property type="nucleotide sequence ID" value="NZ_KQ948674.1"/>
</dbReference>
<name>A0A101RNG5_9ACTN</name>
<evidence type="ECO:0000313" key="2">
    <source>
        <dbReference type="Proteomes" id="UP000053669"/>
    </source>
</evidence>
<dbReference type="EMBL" id="LMWU01000055">
    <property type="protein sequence ID" value="KUN58884.1"/>
    <property type="molecule type" value="Genomic_DNA"/>
</dbReference>
<dbReference type="AlphaFoldDB" id="A0A101RNG5"/>
<proteinExistence type="predicted"/>
<protein>
    <submittedName>
        <fullName evidence="1">Uncharacterized protein</fullName>
    </submittedName>
</protein>
<reference evidence="1 2" key="1">
    <citation type="submission" date="2015-10" db="EMBL/GenBank/DDBJ databases">
        <title>Draft genome sequence of Streptomyces canus DSM 40017, type strain for the species Streptomyces canus.</title>
        <authorList>
            <person name="Ruckert C."/>
            <person name="Winkler A."/>
            <person name="Kalinowski J."/>
            <person name="Kampfer P."/>
            <person name="Glaeser S."/>
        </authorList>
    </citation>
    <scope>NUCLEOTIDE SEQUENCE [LARGE SCALE GENOMIC DNA]</scope>
    <source>
        <strain evidence="1 2">DSM 40017</strain>
    </source>
</reference>
<comment type="caution">
    <text evidence="1">The sequence shown here is derived from an EMBL/GenBank/DDBJ whole genome shotgun (WGS) entry which is preliminary data.</text>
</comment>
<evidence type="ECO:0000313" key="1">
    <source>
        <dbReference type="EMBL" id="KUN58884.1"/>
    </source>
</evidence>
<accession>A0A101RNG5</accession>